<dbReference type="Gene3D" id="3.90.1720.10">
    <property type="entry name" value="endopeptidase domain like (from Nostoc punctiforme)"/>
    <property type="match status" value="1"/>
</dbReference>
<dbReference type="EMBL" id="BK014698">
    <property type="protein sequence ID" value="DAD68270.1"/>
    <property type="molecule type" value="Genomic_DNA"/>
</dbReference>
<evidence type="ECO:0000313" key="1">
    <source>
        <dbReference type="EMBL" id="DAD68270.1"/>
    </source>
</evidence>
<reference evidence="1" key="1">
    <citation type="journal article" date="2021" name="Proc. Natl. Acad. Sci. U.S.A.">
        <title>A Catalog of Tens of Thousands of Viruses from Human Metagenomes Reveals Hidden Associations with Chronic Diseases.</title>
        <authorList>
            <person name="Tisza M.J."/>
            <person name="Buck C.B."/>
        </authorList>
    </citation>
    <scope>NUCLEOTIDE SEQUENCE</scope>
    <source>
        <strain evidence="1">CtMxM32</strain>
    </source>
</reference>
<dbReference type="GO" id="GO:0016787">
    <property type="term" value="F:hydrolase activity"/>
    <property type="evidence" value="ECO:0007669"/>
    <property type="project" value="UniProtKB-KW"/>
</dbReference>
<proteinExistence type="predicted"/>
<accession>A0A8S5LEB4</accession>
<protein>
    <submittedName>
        <fullName evidence="1">Peptidoglycan hydrolase</fullName>
    </submittedName>
</protein>
<keyword evidence="1" id="KW-0378">Hydrolase</keyword>
<sequence length="241" mass="27239">MPTPGDIARAVADNDAIGYSQPERLTVWEDSPWGDAPRNVDCSELVSYAFDYCGIPAFPQSTWTGSIVYWARQYGGFDIFDYSADYDYRDSDILLTDGHVAIVSGDDICEAWIAETGDIYGERGDQTGQEVRVINFYEHPYLHRWDTVLRYTNITGDDFDMTSEDREIFIDIRDRLREISDQTGTGIEGRRYDGPIVSRLKNIEANTYAIWDLLAPGREGKRAAGSVFQALWNIGKALTSK</sequence>
<name>A0A8S5LEB4_9CAUD</name>
<organism evidence="1">
    <name type="scientific">Podoviridae sp. ctMxM32</name>
    <dbReference type="NCBI Taxonomy" id="2823557"/>
    <lineage>
        <taxon>Viruses</taxon>
        <taxon>Duplodnaviria</taxon>
        <taxon>Heunggongvirae</taxon>
        <taxon>Uroviricota</taxon>
        <taxon>Caudoviricetes</taxon>
    </lineage>
</organism>